<proteinExistence type="predicted"/>
<feature type="transmembrane region" description="Helical" evidence="1">
    <location>
        <begin position="42"/>
        <end position="61"/>
    </location>
</feature>
<dbReference type="OrthoDB" id="4556966at2"/>
<gene>
    <name evidence="2" type="ORF">SAMN06295933_0061</name>
</gene>
<accession>A0A1X7C1J5</accession>
<evidence type="ECO:0000313" key="2">
    <source>
        <dbReference type="EMBL" id="SME87855.1"/>
    </source>
</evidence>
<evidence type="ECO:0000256" key="1">
    <source>
        <dbReference type="SAM" id="Phobius"/>
    </source>
</evidence>
<keyword evidence="1" id="KW-1133">Transmembrane helix</keyword>
<organism evidence="2 3">
    <name type="scientific">Desulfovibrio gilichinskyi</name>
    <dbReference type="NCBI Taxonomy" id="1519643"/>
    <lineage>
        <taxon>Bacteria</taxon>
        <taxon>Pseudomonadati</taxon>
        <taxon>Thermodesulfobacteriota</taxon>
        <taxon>Desulfovibrionia</taxon>
        <taxon>Desulfovibrionales</taxon>
        <taxon>Desulfovibrionaceae</taxon>
        <taxon>Desulfovibrio</taxon>
    </lineage>
</organism>
<dbReference type="EMBL" id="FWZU01000001">
    <property type="protein sequence ID" value="SME87855.1"/>
    <property type="molecule type" value="Genomic_DNA"/>
</dbReference>
<name>A0A1X7C1J5_9BACT</name>
<evidence type="ECO:0000313" key="3">
    <source>
        <dbReference type="Proteomes" id="UP000192906"/>
    </source>
</evidence>
<protein>
    <submittedName>
        <fullName evidence="2">Uncharacterized protein</fullName>
    </submittedName>
</protein>
<keyword evidence="1" id="KW-0812">Transmembrane</keyword>
<keyword evidence="3" id="KW-1185">Reference proteome</keyword>
<dbReference type="AlphaFoldDB" id="A0A1X7C1J5"/>
<dbReference type="Proteomes" id="UP000192906">
    <property type="component" value="Unassembled WGS sequence"/>
</dbReference>
<sequence>MVNNSDPLFNLIYAYTRKQAVEDSNLIDVTAQAKAKGRALQVESMSILITFFAFFIPFLIAV</sequence>
<keyword evidence="1" id="KW-0472">Membrane</keyword>
<reference evidence="3" key="1">
    <citation type="submission" date="2017-04" db="EMBL/GenBank/DDBJ databases">
        <authorList>
            <person name="Varghese N."/>
            <person name="Submissions S."/>
        </authorList>
    </citation>
    <scope>NUCLEOTIDE SEQUENCE [LARGE SCALE GENOMIC DNA]</scope>
    <source>
        <strain evidence="3">K3S</strain>
    </source>
</reference>